<reference evidence="1 2" key="1">
    <citation type="submission" date="2016-02" db="EMBL/GenBank/DDBJ databases">
        <title>Band-tailed pigeon sequencing and assembly.</title>
        <authorList>
            <person name="Soares A.E."/>
            <person name="Novak B.J."/>
            <person name="Rice E.S."/>
            <person name="O'Connell B."/>
            <person name="Chang D."/>
            <person name="Weber S."/>
            <person name="Shapiro B."/>
        </authorList>
    </citation>
    <scope>NUCLEOTIDE SEQUENCE [LARGE SCALE GENOMIC DNA]</scope>
    <source>
        <strain evidence="1">BTP2013</strain>
        <tissue evidence="1">Blood</tissue>
    </source>
</reference>
<sequence>MIHHLCPLLSPKRILPWKLDERSSVCKRRFKIWLTDLVLEHYWKSVDFKQTLEDSSRNSRHPAWISAAKSYTVTMMKFCCDGGKFFPGCVWTVEDKTDKKAENLFGRDINSLLTLKVMGLFEFLVLKYRKHSGLRILQSGLHGVLSTTACWGCALCVGDLSAAWLPLCDLGSPFTLVDFVKYEVLERIREGRRKGI</sequence>
<evidence type="ECO:0000313" key="2">
    <source>
        <dbReference type="Proteomes" id="UP000190648"/>
    </source>
</evidence>
<name>A0A1V4KC64_PATFA</name>
<comment type="caution">
    <text evidence="1">The sequence shown here is derived from an EMBL/GenBank/DDBJ whole genome shotgun (WGS) entry which is preliminary data.</text>
</comment>
<protein>
    <submittedName>
        <fullName evidence="1">Uncharacterized protein</fullName>
    </submittedName>
</protein>
<dbReference type="AlphaFoldDB" id="A0A1V4KC64"/>
<proteinExistence type="predicted"/>
<dbReference type="Proteomes" id="UP000190648">
    <property type="component" value="Unassembled WGS sequence"/>
</dbReference>
<gene>
    <name evidence="1" type="ORF">AV530_009910</name>
</gene>
<accession>A0A1V4KC64</accession>
<evidence type="ECO:0000313" key="1">
    <source>
        <dbReference type="EMBL" id="OPJ81467.1"/>
    </source>
</evidence>
<organism evidence="1 2">
    <name type="scientific">Patagioenas fasciata monilis</name>
    <dbReference type="NCBI Taxonomy" id="372326"/>
    <lineage>
        <taxon>Eukaryota</taxon>
        <taxon>Metazoa</taxon>
        <taxon>Chordata</taxon>
        <taxon>Craniata</taxon>
        <taxon>Vertebrata</taxon>
        <taxon>Euteleostomi</taxon>
        <taxon>Archelosauria</taxon>
        <taxon>Archosauria</taxon>
        <taxon>Dinosauria</taxon>
        <taxon>Saurischia</taxon>
        <taxon>Theropoda</taxon>
        <taxon>Coelurosauria</taxon>
        <taxon>Aves</taxon>
        <taxon>Neognathae</taxon>
        <taxon>Neoaves</taxon>
        <taxon>Columbimorphae</taxon>
        <taxon>Columbiformes</taxon>
        <taxon>Columbidae</taxon>
        <taxon>Patagioenas</taxon>
    </lineage>
</organism>
<dbReference type="EMBL" id="LSYS01003973">
    <property type="protein sequence ID" value="OPJ81467.1"/>
    <property type="molecule type" value="Genomic_DNA"/>
</dbReference>
<keyword evidence="2" id="KW-1185">Reference proteome</keyword>